<dbReference type="InterPro" id="IPR036278">
    <property type="entry name" value="Sialidase_sf"/>
</dbReference>
<dbReference type="SUPFAM" id="SSF50939">
    <property type="entry name" value="Sialidases"/>
    <property type="match status" value="1"/>
</dbReference>
<dbReference type="PROSITE" id="PS51257">
    <property type="entry name" value="PROKAR_LIPOPROTEIN"/>
    <property type="match status" value="1"/>
</dbReference>
<dbReference type="AlphaFoldDB" id="A0A5M9H5Y4"/>
<evidence type="ECO:0000259" key="2">
    <source>
        <dbReference type="Pfam" id="PF13088"/>
    </source>
</evidence>
<feature type="domain" description="Sialidase" evidence="2">
    <location>
        <begin position="156"/>
        <end position="296"/>
    </location>
</feature>
<proteinExistence type="predicted"/>
<dbReference type="InterPro" id="IPR011040">
    <property type="entry name" value="Sialidase"/>
</dbReference>
<dbReference type="CDD" id="cd15482">
    <property type="entry name" value="Sialidase_non-viral"/>
    <property type="match status" value="1"/>
</dbReference>
<feature type="region of interest" description="Disordered" evidence="1">
    <location>
        <begin position="37"/>
        <end position="63"/>
    </location>
</feature>
<keyword evidence="4" id="KW-1185">Reference proteome</keyword>
<dbReference type="Gene3D" id="2.120.10.10">
    <property type="match status" value="1"/>
</dbReference>
<sequence>MNLSRTPKATFITMKWKLELWAVIFFVPFLLTGCKKDKDSPVDPKPESQENYHPDDLPSADNTSPSLTINWSSTAKKLSHDIYSAEYGRVKKLGGDTLLLLYHCGIQGNEWDNIALRKSFDAGQTWTTAEIIVPDNDPAYYGFANPELLVLKNGWLMLAYTGRGNPDDNAHDNIQIRISKDRGKTWGSPVIAARGRSWEPAMIQFDNGEIELFYSSEAAWWPATNPQQEILMVSSTDNGASWKTPVRVAYISGMRDGMATPLLLKENKGIVFPIESVNNSKSPFIVWSSVDAKWNYKGYGTLDNGRRWLATTQNIWGGAPYIIQLPSGETILSVQDAGGRAIGSDWKKNTMLVLVGNSVAKNFSRISYPWPNLPTNEGAYYSSTFMKNDTTIVLVTTRNFSDGHSEIFWKEGVISR</sequence>
<evidence type="ECO:0000313" key="3">
    <source>
        <dbReference type="EMBL" id="KAA8481555.1"/>
    </source>
</evidence>
<dbReference type="PANTHER" id="PTHR38792">
    <property type="entry name" value="BNR/ASP-BOX REPEAT DOMAIN PROTEIN (AFU_ORTHOLOGUE AFUA_7G06430)-RELATED"/>
    <property type="match status" value="1"/>
</dbReference>
<accession>A0A5M9H5Y4</accession>
<dbReference type="PANTHER" id="PTHR38792:SF3">
    <property type="entry name" value="BNR_ASP-BOX REPEAT DOMAIN PROTEIN (AFU_ORTHOLOGUE AFUA_7G06430)-RELATED"/>
    <property type="match status" value="1"/>
</dbReference>
<gene>
    <name evidence="3" type="ORF">F1649_14625</name>
</gene>
<dbReference type="EMBL" id="VWNE01000023">
    <property type="protein sequence ID" value="KAA8481555.1"/>
    <property type="molecule type" value="Genomic_DNA"/>
</dbReference>
<dbReference type="OrthoDB" id="3308423at2"/>
<organism evidence="3 4">
    <name type="scientific">Arcticibacter tournemirensis</name>
    <dbReference type="NCBI Taxonomy" id="699437"/>
    <lineage>
        <taxon>Bacteria</taxon>
        <taxon>Pseudomonadati</taxon>
        <taxon>Bacteroidota</taxon>
        <taxon>Sphingobacteriia</taxon>
        <taxon>Sphingobacteriales</taxon>
        <taxon>Sphingobacteriaceae</taxon>
        <taxon>Arcticibacter</taxon>
    </lineage>
</organism>
<dbReference type="Pfam" id="PF13088">
    <property type="entry name" value="BNR_2"/>
    <property type="match status" value="1"/>
</dbReference>
<dbReference type="Proteomes" id="UP000322918">
    <property type="component" value="Unassembled WGS sequence"/>
</dbReference>
<protein>
    <submittedName>
        <fullName evidence="3">Exo-alpha-sialidase</fullName>
    </submittedName>
</protein>
<comment type="caution">
    <text evidence="3">The sequence shown here is derived from an EMBL/GenBank/DDBJ whole genome shotgun (WGS) entry which is preliminary data.</text>
</comment>
<evidence type="ECO:0000313" key="4">
    <source>
        <dbReference type="Proteomes" id="UP000322918"/>
    </source>
</evidence>
<evidence type="ECO:0000256" key="1">
    <source>
        <dbReference type="SAM" id="MobiDB-lite"/>
    </source>
</evidence>
<name>A0A5M9H5Y4_9SPHI</name>
<feature type="compositionally biased region" description="Basic and acidic residues" evidence="1">
    <location>
        <begin position="37"/>
        <end position="56"/>
    </location>
</feature>
<reference evidence="3 4" key="1">
    <citation type="submission" date="2019-09" db="EMBL/GenBank/DDBJ databases">
        <title>Pararcticibacter amylolyticus gen. nov., sp. nov., isolated from a rottenly hemp rope, and reclassification of Pedobacter tournemirensis as Pararcticibacter tournemirensis comb. nov.</title>
        <authorList>
            <person name="Cai Y."/>
        </authorList>
    </citation>
    <scope>NUCLEOTIDE SEQUENCE [LARGE SCALE GENOMIC DNA]</scope>
    <source>
        <strain evidence="3 4">TF5-37.2-LB10</strain>
    </source>
</reference>